<name>Q9FWQ4_ARATH</name>
<reference key="1">
    <citation type="journal article" date="2000" name="Nature">
        <title>Sequence and analysis of chromosome 1 of the plant Arabidopsis thaliana.</title>
        <authorList>
            <person name="Theologis A."/>
            <person name="Ecker J.R."/>
            <person name="Palm C.J."/>
            <person name="Federspiel N.A."/>
            <person name="Kaul S."/>
            <person name="White O."/>
            <person name="Alonso J."/>
            <person name="Altafi H."/>
            <person name="Araujo R."/>
            <person name="Bowman C.L."/>
            <person name="Brooks S.Y."/>
            <person name="Buehler E."/>
            <person name="Chan A."/>
            <person name="Chao Q."/>
            <person name="Chen H."/>
            <person name="Cheuk R.F."/>
            <person name="Chin C.W."/>
            <person name="Chung M.K."/>
            <person name="Conn L."/>
            <person name="Conway A.B."/>
            <person name="Conway A.R."/>
            <person name="Creasy T.H."/>
            <person name="Dewar K."/>
            <person name="Dunn P."/>
            <person name="Etgu P."/>
            <person name="Feldblyum T.V."/>
            <person name="Feng J."/>
            <person name="Fong B."/>
            <person name="Fujii C.Y."/>
            <person name="Gill J.E."/>
            <person name="Goldsmith A.D."/>
            <person name="Haas B."/>
            <person name="Hansen N.F."/>
            <person name="Hughes B."/>
            <person name="Huizar L."/>
            <person name="Hunter J.L."/>
            <person name="Jenkins J."/>
            <person name="Johnson-Hopson C."/>
            <person name="Khan S."/>
            <person name="Khaykin E."/>
            <person name="Kim C.J."/>
            <person name="Koo H.L."/>
            <person name="Kremenetskaia I."/>
            <person name="Kurtz D.B."/>
            <person name="Kwan A."/>
            <person name="Lam B."/>
            <person name="Langin-Hooper S."/>
            <person name="Lee A."/>
            <person name="Lee J.M."/>
            <person name="Lenz C.A."/>
            <person name="Li J.H."/>
            <person name="Li Y."/>
            <person name="Lin X."/>
            <person name="Liu S.X."/>
            <person name="Liu Z.A."/>
            <person name="Luros J.S."/>
            <person name="Maiti R."/>
            <person name="Marziali A."/>
            <person name="Militscher J."/>
            <person name="Miranda M."/>
            <person name="Nguyen M."/>
            <person name="Nierman W.C."/>
            <person name="Osborne B.I."/>
            <person name="Pai G."/>
            <person name="Peterson J."/>
            <person name="Pham P.K."/>
            <person name="Rizzo M."/>
            <person name="Rooney T."/>
            <person name="Rowley D."/>
            <person name="Sakano H."/>
            <person name="Salzberg S.L."/>
            <person name="Schwartz J.R."/>
            <person name="Shinn P."/>
            <person name="Southwick A.M."/>
            <person name="Sun H."/>
            <person name="Tallon L.J."/>
            <person name="Tambunga G."/>
            <person name="Toriumi M.J."/>
            <person name="Town C.D."/>
            <person name="Utterback T."/>
            <person name="Van Aken S."/>
            <person name="Vaysberg M."/>
            <person name="Vysotskaia V.S."/>
            <person name="Walker M."/>
            <person name="Wu D."/>
            <person name="Yu G."/>
            <person name="Fraser C.M."/>
            <person name="Venter J.C."/>
            <person name="Davis R.W."/>
        </authorList>
    </citation>
    <scope>NUCLEOTIDE SEQUENCE [LARGE SCALE GENOMIC DNA]</scope>
    <source>
        <strain>cv. Columbia</strain>
    </source>
</reference>
<dbReference type="ExpressionAtlas" id="Q9FWQ4">
    <property type="expression patterns" value="baseline and differential"/>
</dbReference>
<dbReference type="AlphaFoldDB" id="Q9FWQ4"/>
<organism evidence="1">
    <name type="scientific">Arabidopsis thaliana</name>
    <name type="common">Mouse-ear cress</name>
    <dbReference type="NCBI Taxonomy" id="3702"/>
    <lineage>
        <taxon>Eukaryota</taxon>
        <taxon>Viridiplantae</taxon>
        <taxon>Streptophyta</taxon>
        <taxon>Embryophyta</taxon>
        <taxon>Tracheophyta</taxon>
        <taxon>Spermatophyta</taxon>
        <taxon>Magnoliopsida</taxon>
        <taxon>eudicotyledons</taxon>
        <taxon>Gunneridae</taxon>
        <taxon>Pentapetalae</taxon>
        <taxon>rosids</taxon>
        <taxon>malvids</taxon>
        <taxon>Brassicales</taxon>
        <taxon>Brassicaceae</taxon>
        <taxon>Camelineae</taxon>
        <taxon>Arabidopsis</taxon>
    </lineage>
</organism>
<protein>
    <submittedName>
        <fullName evidence="1">F17F16.9 protein</fullName>
    </submittedName>
</protein>
<reference evidence="1" key="2">
    <citation type="submission" date="2000-08" db="EMBL/GenBank/DDBJ databases">
        <authorList>
            <person name="Federspiel N.A."/>
            <person name="Palm C.J."/>
            <person name="Conway A.B."/>
            <person name="Conn L."/>
            <person name="Hansen N.F."/>
            <person name="Altafi H."/>
            <person name="Nguyen M."/>
            <person name="Lam B."/>
            <person name="Southwick A."/>
            <person name="Miranda M."/>
            <person name="Brooks S."/>
            <person name="Buehler E."/>
            <person name="Chao Q."/>
            <person name="Chin C."/>
            <person name="Chiou J."/>
            <person name="Choi E."/>
            <person name="Gonzalez A."/>
            <person name="Howng B."/>
            <person name="Johnson-Hopson C."/>
            <person name="Khan S."/>
            <person name="Kim C."/>
            <person name="Koo T."/>
            <person name="Lee J.M."/>
            <person name="Lenz C."/>
            <person name="Liu A."/>
            <person name="Liu S."/>
            <person name="Mukharsky N."/>
            <person name="Pham P."/>
            <person name="Sakano H."/>
            <person name="Shinn P."/>
            <person name="Toriumi M."/>
            <person name="Vaysberg M."/>
            <person name="Yu G."/>
            <person name="Ecker J."/>
            <person name="Theologis A."/>
            <person name="Davis R.W."/>
        </authorList>
    </citation>
    <scope>NUCLEOTIDE SEQUENCE</scope>
</reference>
<accession>Q9FWQ4</accession>
<gene>
    <name evidence="1" type="primary">F17F16.9</name>
</gene>
<dbReference type="PIR" id="D86302">
    <property type="entry name" value="D86302"/>
</dbReference>
<proteinExistence type="predicted"/>
<sequence length="238" mass="27025">MDNDVFQIRRSMRDAIFVQLEKRNPLPNDDASKGKHLDAAKRLEEGLFKMAMTKEEYLNPSTLESRLTSLIKGRQLNKYKHQHADSSTLGTTITPTPGVSAEPTMKVLFTTCLETFSLLMLQGKDDNIYNTNASAFSIATRFLDDSYSDISNIRFWRNLVLGFVYVLVFDPIFYPGLCEFTRATSAVQRLYCSVLLRHLTVLGVLSCYTEITCKNNKEQEMNFRSFGFSGTEELCSAC</sequence>
<dbReference type="EMBL" id="AC026237">
    <property type="protein sequence ID" value="AAG09088.1"/>
    <property type="molecule type" value="Genomic_DNA"/>
</dbReference>
<evidence type="ECO:0000313" key="1">
    <source>
        <dbReference type="EMBL" id="AAG09088.1"/>
    </source>
</evidence>